<keyword evidence="3" id="KW-1185">Reference proteome</keyword>
<gene>
    <name evidence="2" type="ORF">GOP47_0021568</name>
</gene>
<protein>
    <submittedName>
        <fullName evidence="2">Uncharacterized protein</fullName>
    </submittedName>
</protein>
<dbReference type="Proteomes" id="UP000886520">
    <property type="component" value="Chromosome 21"/>
</dbReference>
<comment type="caution">
    <text evidence="2">The sequence shown here is derived from an EMBL/GenBank/DDBJ whole genome shotgun (WGS) entry which is preliminary data.</text>
</comment>
<dbReference type="EMBL" id="JABFUD020000021">
    <property type="protein sequence ID" value="KAI5063021.1"/>
    <property type="molecule type" value="Genomic_DNA"/>
</dbReference>
<evidence type="ECO:0000256" key="1">
    <source>
        <dbReference type="SAM" id="MobiDB-lite"/>
    </source>
</evidence>
<organism evidence="2 3">
    <name type="scientific">Adiantum capillus-veneris</name>
    <name type="common">Maidenhair fern</name>
    <dbReference type="NCBI Taxonomy" id="13818"/>
    <lineage>
        <taxon>Eukaryota</taxon>
        <taxon>Viridiplantae</taxon>
        <taxon>Streptophyta</taxon>
        <taxon>Embryophyta</taxon>
        <taxon>Tracheophyta</taxon>
        <taxon>Polypodiopsida</taxon>
        <taxon>Polypodiidae</taxon>
        <taxon>Polypodiales</taxon>
        <taxon>Pteridineae</taxon>
        <taxon>Pteridaceae</taxon>
        <taxon>Vittarioideae</taxon>
        <taxon>Adiantum</taxon>
    </lineage>
</organism>
<feature type="compositionally biased region" description="Low complexity" evidence="1">
    <location>
        <begin position="11"/>
        <end position="20"/>
    </location>
</feature>
<proteinExistence type="predicted"/>
<reference evidence="2" key="1">
    <citation type="submission" date="2021-01" db="EMBL/GenBank/DDBJ databases">
        <title>Adiantum capillus-veneris genome.</title>
        <authorList>
            <person name="Fang Y."/>
            <person name="Liao Q."/>
        </authorList>
    </citation>
    <scope>NUCLEOTIDE SEQUENCE</scope>
    <source>
        <strain evidence="2">H3</strain>
        <tissue evidence="2">Leaf</tissue>
    </source>
</reference>
<feature type="region of interest" description="Disordered" evidence="1">
    <location>
        <begin position="1"/>
        <end position="76"/>
    </location>
</feature>
<feature type="compositionally biased region" description="Basic and acidic residues" evidence="1">
    <location>
        <begin position="22"/>
        <end position="31"/>
    </location>
</feature>
<evidence type="ECO:0000313" key="3">
    <source>
        <dbReference type="Proteomes" id="UP000886520"/>
    </source>
</evidence>
<evidence type="ECO:0000313" key="2">
    <source>
        <dbReference type="EMBL" id="KAI5063021.1"/>
    </source>
</evidence>
<name>A0A9D4U7P6_ADICA</name>
<dbReference type="AlphaFoldDB" id="A0A9D4U7P6"/>
<accession>A0A9D4U7P6</accession>
<sequence>MEEDDSPTLMAYSRRSNRYASRVKEDPEDGFRQSSNPGLNPVQEMEEDNSPSSHIDPSQIPLDSYRFVQPASSTSR</sequence>